<dbReference type="CDD" id="cd07731">
    <property type="entry name" value="ComA-like_MBL-fold"/>
    <property type="match status" value="1"/>
</dbReference>
<keyword evidence="5" id="KW-1185">Reference proteome</keyword>
<gene>
    <name evidence="4" type="ordered locus">Swol_1710</name>
</gene>
<dbReference type="GO" id="GO:0003677">
    <property type="term" value="F:DNA binding"/>
    <property type="evidence" value="ECO:0007669"/>
    <property type="project" value="InterPro"/>
</dbReference>
<dbReference type="Pfam" id="PF00753">
    <property type="entry name" value="Lactamase_B"/>
    <property type="match status" value="1"/>
</dbReference>
<feature type="domain" description="Metallo-beta-lactamase" evidence="3">
    <location>
        <begin position="63"/>
        <end position="250"/>
    </location>
</feature>
<dbReference type="GO" id="GO:0008168">
    <property type="term" value="F:methyltransferase activity"/>
    <property type="evidence" value="ECO:0007669"/>
    <property type="project" value="InterPro"/>
</dbReference>
<sequence length="390" mass="42040">MLLIFLLSITVVLGGCAAPREEVSSPEQNELPVQSKAVLPEAEPDGDGSSEDILRLHFVDVGQGDAIMLQCPGGENILVDGGDKAQGEMLCAYLRECGIQELTAIVGTHPHADHIGGLIKVVQEFPVKAIYMPRVTHSSDTFRDLLLAIKNQGLKISTARAGVEFPLQAIKAQFIAPRADYYEDLNNYSAVLKIDYGAKSFILMGDAEKESEEQILSSGLNIKADVLKLGHHGSASSSGEDFIKAVAPSWAVIMCAPNNDYGHPHRETLQALGKYGVELLRTDEDGTLIITSDGQKIEVYKKGKKEASAGLNPVPEPAAVPGEEAVFYIGNLKSRVFHRPDCSNLPAAKNQIRLPSREEALEKGYRPCKNCLVPENCLVPGSAAELGCII</sequence>
<evidence type="ECO:0000259" key="3">
    <source>
        <dbReference type="SMART" id="SM00849"/>
    </source>
</evidence>
<dbReference type="HOGENOM" id="CLU_010363_0_0_9"/>
<dbReference type="eggNOG" id="COG2169">
    <property type="taxonomic scope" value="Bacteria"/>
</dbReference>
<proteinExistence type="predicted"/>
<evidence type="ECO:0000313" key="4">
    <source>
        <dbReference type="EMBL" id="ABI69008.1"/>
    </source>
</evidence>
<dbReference type="Proteomes" id="UP000001968">
    <property type="component" value="Chromosome"/>
</dbReference>
<dbReference type="InterPro" id="IPR052159">
    <property type="entry name" value="Competence_DNA_uptake"/>
</dbReference>
<dbReference type="GO" id="GO:0008270">
    <property type="term" value="F:zinc ion binding"/>
    <property type="evidence" value="ECO:0007669"/>
    <property type="project" value="InterPro"/>
</dbReference>
<dbReference type="InterPro" id="IPR001279">
    <property type="entry name" value="Metallo-B-lactamas"/>
</dbReference>
<dbReference type="InterPro" id="IPR004026">
    <property type="entry name" value="Ada_DNA_repair_Zn-bd"/>
</dbReference>
<dbReference type="SUPFAM" id="SSF56281">
    <property type="entry name" value="Metallo-hydrolase/oxidoreductase"/>
    <property type="match status" value="1"/>
</dbReference>
<dbReference type="SUPFAM" id="SSF57884">
    <property type="entry name" value="Ada DNA repair protein, N-terminal domain (N-Ada 10)"/>
    <property type="match status" value="1"/>
</dbReference>
<protein>
    <submittedName>
        <fullName evidence="4">Hydrolase (Metallo-beta-lactamase superfamily)-like protein</fullName>
    </submittedName>
</protein>
<dbReference type="RefSeq" id="WP_011641105.1">
    <property type="nucleotide sequence ID" value="NC_008346.1"/>
</dbReference>
<dbReference type="EMBL" id="CP000448">
    <property type="protein sequence ID" value="ABI69008.1"/>
    <property type="molecule type" value="Genomic_DNA"/>
</dbReference>
<dbReference type="KEGG" id="swo:Swol_1710"/>
<dbReference type="Pfam" id="PF02805">
    <property type="entry name" value="Ada_Zn_binding"/>
    <property type="match status" value="1"/>
</dbReference>
<name>Q0AW96_SYNWW</name>
<dbReference type="SMART" id="SM00849">
    <property type="entry name" value="Lactamase_B"/>
    <property type="match status" value="1"/>
</dbReference>
<reference evidence="5" key="1">
    <citation type="journal article" date="2010" name="Environ. Microbiol.">
        <title>The genome of Syntrophomonas wolfei: new insights into syntrophic metabolism and biohydrogen production.</title>
        <authorList>
            <person name="Sieber J.R."/>
            <person name="Sims D.R."/>
            <person name="Han C."/>
            <person name="Kim E."/>
            <person name="Lykidis A."/>
            <person name="Lapidus A.L."/>
            <person name="McDonnald E."/>
            <person name="Rohlin L."/>
            <person name="Culley D.E."/>
            <person name="Gunsalus R."/>
            <person name="McInerney M.J."/>
        </authorList>
    </citation>
    <scope>NUCLEOTIDE SEQUENCE [LARGE SCALE GENOMIC DNA]</scope>
    <source>
        <strain evidence="5">DSM 2245B / Goettingen</strain>
    </source>
</reference>
<dbReference type="AlphaFoldDB" id="Q0AW96"/>
<evidence type="ECO:0000256" key="1">
    <source>
        <dbReference type="ARBA" id="ARBA00023159"/>
    </source>
</evidence>
<keyword evidence="4" id="KW-0378">Hydrolase</keyword>
<dbReference type="STRING" id="335541.Swol_1710"/>
<keyword evidence="2" id="KW-0732">Signal</keyword>
<feature type="signal peptide" evidence="2">
    <location>
        <begin position="1"/>
        <end position="17"/>
    </location>
</feature>
<feature type="chain" id="PRO_5004168814" evidence="2">
    <location>
        <begin position="18"/>
        <end position="390"/>
    </location>
</feature>
<dbReference type="GO" id="GO:0016787">
    <property type="term" value="F:hydrolase activity"/>
    <property type="evidence" value="ECO:0007669"/>
    <property type="project" value="UniProtKB-KW"/>
</dbReference>
<evidence type="ECO:0000256" key="2">
    <source>
        <dbReference type="SAM" id="SignalP"/>
    </source>
</evidence>
<organism evidence="4 5">
    <name type="scientific">Syntrophomonas wolfei subsp. wolfei (strain DSM 2245B / Goettingen)</name>
    <dbReference type="NCBI Taxonomy" id="335541"/>
    <lineage>
        <taxon>Bacteria</taxon>
        <taxon>Bacillati</taxon>
        <taxon>Bacillota</taxon>
        <taxon>Clostridia</taxon>
        <taxon>Eubacteriales</taxon>
        <taxon>Syntrophomonadaceae</taxon>
        <taxon>Syntrophomonas</taxon>
    </lineage>
</organism>
<dbReference type="PANTHER" id="PTHR30619">
    <property type="entry name" value="DNA INTERNALIZATION/COMPETENCE PROTEIN COMEC/REC2"/>
    <property type="match status" value="1"/>
</dbReference>
<dbReference type="GO" id="GO:0006281">
    <property type="term" value="P:DNA repair"/>
    <property type="evidence" value="ECO:0007669"/>
    <property type="project" value="InterPro"/>
</dbReference>
<evidence type="ECO:0000313" key="5">
    <source>
        <dbReference type="Proteomes" id="UP000001968"/>
    </source>
</evidence>
<dbReference type="InterPro" id="IPR035451">
    <property type="entry name" value="Ada-like_dom_sf"/>
</dbReference>
<dbReference type="eggNOG" id="COG2333">
    <property type="taxonomic scope" value="Bacteria"/>
</dbReference>
<keyword evidence="1" id="KW-0010">Activator</keyword>
<dbReference type="GO" id="GO:0006355">
    <property type="term" value="P:regulation of DNA-templated transcription"/>
    <property type="evidence" value="ECO:0007669"/>
    <property type="project" value="InterPro"/>
</dbReference>
<accession>Q0AW96</accession>
<dbReference type="Gene3D" id="3.40.10.10">
    <property type="entry name" value="DNA Methylphosphotriester Repair Domain"/>
    <property type="match status" value="1"/>
</dbReference>
<dbReference type="PANTHER" id="PTHR30619:SF7">
    <property type="entry name" value="BETA-LACTAMASE DOMAIN PROTEIN"/>
    <property type="match status" value="1"/>
</dbReference>
<dbReference type="Gene3D" id="3.60.15.10">
    <property type="entry name" value="Ribonuclease Z/Hydroxyacylglutathione hydrolase-like"/>
    <property type="match status" value="1"/>
</dbReference>
<dbReference type="InterPro" id="IPR036866">
    <property type="entry name" value="RibonucZ/Hydroxyglut_hydro"/>
</dbReference>
<dbReference type="OrthoDB" id="9761531at2"/>
<dbReference type="InterPro" id="IPR035681">
    <property type="entry name" value="ComA-like_MBL"/>
</dbReference>